<keyword evidence="2" id="KW-1185">Reference proteome</keyword>
<gene>
    <name evidence="1" type="ORF">HRV97_09400</name>
</gene>
<comment type="caution">
    <text evidence="1">The sequence shown here is derived from an EMBL/GenBank/DDBJ whole genome shotgun (WGS) entry which is preliminary data.</text>
</comment>
<dbReference type="EMBL" id="JABULH010000003">
    <property type="protein sequence ID" value="NTS65377.1"/>
    <property type="molecule type" value="Genomic_DNA"/>
</dbReference>
<dbReference type="RefSeq" id="WP_174194005.1">
    <property type="nucleotide sequence ID" value="NZ_JABULH010000003.1"/>
</dbReference>
<protein>
    <recommendedName>
        <fullName evidence="3">DUF4189 domain-containing protein</fullName>
    </recommendedName>
</protein>
<name>A0ABX2JGC3_9SPHN</name>
<organism evidence="1 2">
    <name type="scientific">Sphingomonas hominis</name>
    <dbReference type="NCBI Taxonomy" id="2741495"/>
    <lineage>
        <taxon>Bacteria</taxon>
        <taxon>Pseudomonadati</taxon>
        <taxon>Pseudomonadota</taxon>
        <taxon>Alphaproteobacteria</taxon>
        <taxon>Sphingomonadales</taxon>
        <taxon>Sphingomonadaceae</taxon>
        <taxon>Sphingomonas</taxon>
    </lineage>
</organism>
<accession>A0ABX2JGC3</accession>
<evidence type="ECO:0008006" key="3">
    <source>
        <dbReference type="Google" id="ProtNLM"/>
    </source>
</evidence>
<sequence>MRWFGPGVMWGMAVSLALGGCSKVPDGEPGETTASASGVAFAYRYDFRVPSARIADAQEAQAQACEQLTPARCRITGMTYRLDGSGQVNASLDVAVSPPPRARSGDAG</sequence>
<dbReference type="PROSITE" id="PS51257">
    <property type="entry name" value="PROKAR_LIPOPROTEIN"/>
    <property type="match status" value="1"/>
</dbReference>
<dbReference type="Proteomes" id="UP000621447">
    <property type="component" value="Unassembled WGS sequence"/>
</dbReference>
<evidence type="ECO:0000313" key="1">
    <source>
        <dbReference type="EMBL" id="NTS65377.1"/>
    </source>
</evidence>
<proteinExistence type="predicted"/>
<evidence type="ECO:0000313" key="2">
    <source>
        <dbReference type="Proteomes" id="UP000621447"/>
    </source>
</evidence>
<reference evidence="1 2" key="1">
    <citation type="submission" date="2020-06" db="EMBL/GenBank/DDBJ databases">
        <title>Sphingomonas hominis sp. nov., a member of the Sphingomonas, isolated from the hair of a 22-year-old girl.</title>
        <authorList>
            <person name="Zhang D.-F."/>
            <person name="Cui X.-W."/>
        </authorList>
    </citation>
    <scope>NUCLEOTIDE SEQUENCE [LARGE SCALE GENOMIC DNA]</scope>
    <source>
        <strain evidence="1 2">HHU CXW</strain>
    </source>
</reference>